<sequence>MRGTDARMAPSGGTTQGTHGPSGGRSPVAHSQVRTAQGGFEWRAGGQGEGSAAGGPFPRANTENPRNMRRSSVRSLGSPHAHGPDADSSGLADASQTRSISLSKRNSIGRRTTPTQTTPLTPRRSQRLMPPSPAHSLSSNNPPSPCATDSRVARTPHSHSHSSTAPYTAPALSRTPSGRSTRSLRTRPSTQQPRSPRARLDSSSSLDIDTLPPAAPAHGPRNPPAHVPSLSNTRTDQRTGYPVDRKHHVEEMDIDPMYGYATSRAGRPGSQSREAQEWTVKDKGRVSAGAANALDARGHRSNVPKHAPALGMESRAWGSSPLHPHPSYHESGLPPLSAPAPSDIETAHDDELPPSPIPYPSSPLYQPHPDSPSAMLLDLVSMEPRDDRPTALAWRLTVGLQDTYARINRHNYAINPPHVLPEKSSSPPSTSAKAKPTPARGTALATHTANLRAQLASLGNASGSTGSTAIGAGKKHQNDVLSGSSSGVESATLGTQAERHNSETKNAGLLEAKFGDLLGGRYQVVRTMGEGSFGRVFEATDTTTGRNVAVKVMKTEPLFAAAGHVEVNMLKFLRDKGGGDEMHNIVRLLADFLHGPHLCLVYELLHDNLYDYHRKHGLRGMPVTLVRSWAGEVLKALGFLGRDDVQVIHCDVKPENILLKKDDHTKVKLADFGSSVFSNNLTSNYIQSRFYRAPEVMLGYFYTTAVDMWSLGCVLVELVTGKPLFYSENELDQMHAFQTVLSPLSHEILDKAPGPRLRSEFVTNEAGRTILPMPAKHKTPLKTLSEIFVDRVEHQLLKRGLSDISGLEGTVAGWRTLFWDLAKRHRQNVRRSHYEASNGGPSGGVEDVKPHANRCAGQTDVAEGSLTKEEVEFNKIVLDYLNLFDLVSRMLTYDPSRRIRPEDALRHTFFQPRTQSD</sequence>
<keyword evidence="4 8" id="KW-0418">Kinase</keyword>
<evidence type="ECO:0000256" key="6">
    <source>
        <dbReference type="SAM" id="MobiDB-lite"/>
    </source>
</evidence>
<dbReference type="GO" id="GO:0005524">
    <property type="term" value="F:ATP binding"/>
    <property type="evidence" value="ECO:0007669"/>
    <property type="project" value="UniProtKB-KW"/>
</dbReference>
<dbReference type="PROSITE" id="PS50011">
    <property type="entry name" value="PROTEIN_KINASE_DOM"/>
    <property type="match status" value="1"/>
</dbReference>
<evidence type="ECO:0000256" key="3">
    <source>
        <dbReference type="ARBA" id="ARBA00022741"/>
    </source>
</evidence>
<feature type="compositionally biased region" description="Polar residues" evidence="6">
    <location>
        <begin position="479"/>
        <end position="495"/>
    </location>
</feature>
<keyword evidence="9" id="KW-1185">Reference proteome</keyword>
<dbReference type="STRING" id="1344416.A0A139ARL5"/>
<evidence type="ECO:0000256" key="5">
    <source>
        <dbReference type="ARBA" id="ARBA00022840"/>
    </source>
</evidence>
<feature type="compositionally biased region" description="Low complexity" evidence="6">
    <location>
        <begin position="333"/>
        <end position="342"/>
    </location>
</feature>
<proteinExistence type="predicted"/>
<organism evidence="8 9">
    <name type="scientific">Gonapodya prolifera (strain JEL478)</name>
    <name type="common">Monoblepharis prolifera</name>
    <dbReference type="NCBI Taxonomy" id="1344416"/>
    <lineage>
        <taxon>Eukaryota</taxon>
        <taxon>Fungi</taxon>
        <taxon>Fungi incertae sedis</taxon>
        <taxon>Chytridiomycota</taxon>
        <taxon>Chytridiomycota incertae sedis</taxon>
        <taxon>Monoblepharidomycetes</taxon>
        <taxon>Monoblepharidales</taxon>
        <taxon>Gonapodyaceae</taxon>
        <taxon>Gonapodya</taxon>
    </lineage>
</organism>
<feature type="compositionally biased region" description="Polar residues" evidence="6">
    <location>
        <begin position="94"/>
        <end position="106"/>
    </location>
</feature>
<dbReference type="SMART" id="SM00220">
    <property type="entry name" value="S_TKc"/>
    <property type="match status" value="1"/>
</dbReference>
<feature type="region of interest" description="Disordered" evidence="6">
    <location>
        <begin position="1"/>
        <end position="286"/>
    </location>
</feature>
<dbReference type="Gene3D" id="1.10.510.10">
    <property type="entry name" value="Transferase(Phosphotransferase) domain 1"/>
    <property type="match status" value="2"/>
</dbReference>
<feature type="region of interest" description="Disordered" evidence="6">
    <location>
        <begin position="415"/>
        <end position="444"/>
    </location>
</feature>
<gene>
    <name evidence="8" type="ORF">M427DRAFT_52826</name>
</gene>
<evidence type="ECO:0000256" key="1">
    <source>
        <dbReference type="ARBA" id="ARBA00022527"/>
    </source>
</evidence>
<dbReference type="AlphaFoldDB" id="A0A139ARL5"/>
<dbReference type="InterPro" id="IPR050494">
    <property type="entry name" value="Ser_Thr_dual-spec_kinase"/>
</dbReference>
<feature type="compositionally biased region" description="Low complexity" evidence="6">
    <location>
        <begin position="172"/>
        <end position="212"/>
    </location>
</feature>
<keyword evidence="5" id="KW-0067">ATP-binding</keyword>
<keyword evidence="1" id="KW-0723">Serine/threonine-protein kinase</keyword>
<dbReference type="Pfam" id="PF00069">
    <property type="entry name" value="Pkinase"/>
    <property type="match status" value="1"/>
</dbReference>
<dbReference type="Proteomes" id="UP000070544">
    <property type="component" value="Unassembled WGS sequence"/>
</dbReference>
<evidence type="ECO:0000313" key="9">
    <source>
        <dbReference type="Proteomes" id="UP000070544"/>
    </source>
</evidence>
<feature type="compositionally biased region" description="Basic and acidic residues" evidence="6">
    <location>
        <begin position="274"/>
        <end position="285"/>
    </location>
</feature>
<feature type="compositionally biased region" description="Low complexity" evidence="6">
    <location>
        <begin position="110"/>
        <end position="123"/>
    </location>
</feature>
<evidence type="ECO:0000256" key="4">
    <source>
        <dbReference type="ARBA" id="ARBA00022777"/>
    </source>
</evidence>
<dbReference type="InterPro" id="IPR011009">
    <property type="entry name" value="Kinase-like_dom_sf"/>
</dbReference>
<dbReference type="EMBL" id="KQ965738">
    <property type="protein sequence ID" value="KXS19388.1"/>
    <property type="molecule type" value="Genomic_DNA"/>
</dbReference>
<dbReference type="PANTHER" id="PTHR24058:SF28">
    <property type="entry name" value="SERINE_THREONINE-PROTEIN KINASE MINIBRAIN"/>
    <property type="match status" value="1"/>
</dbReference>
<dbReference type="PANTHER" id="PTHR24058">
    <property type="entry name" value="DUAL SPECIFICITY PROTEIN KINASE"/>
    <property type="match status" value="1"/>
</dbReference>
<dbReference type="SUPFAM" id="SSF56112">
    <property type="entry name" value="Protein kinase-like (PK-like)"/>
    <property type="match status" value="1"/>
</dbReference>
<accession>A0A139ARL5</accession>
<dbReference type="GO" id="GO:0004674">
    <property type="term" value="F:protein serine/threonine kinase activity"/>
    <property type="evidence" value="ECO:0007669"/>
    <property type="project" value="UniProtKB-KW"/>
</dbReference>
<protein>
    <submittedName>
        <fullName evidence="8">Kinase-like protein</fullName>
    </submittedName>
</protein>
<name>A0A139ARL5_GONPJ</name>
<dbReference type="OrthoDB" id="9332038at2759"/>
<evidence type="ECO:0000256" key="2">
    <source>
        <dbReference type="ARBA" id="ARBA00022679"/>
    </source>
</evidence>
<feature type="compositionally biased region" description="Low complexity" evidence="6">
    <location>
        <begin position="461"/>
        <end position="472"/>
    </location>
</feature>
<feature type="region of interest" description="Disordered" evidence="6">
    <location>
        <begin position="314"/>
        <end position="372"/>
    </location>
</feature>
<feature type="domain" description="Protein kinase" evidence="7">
    <location>
        <begin position="522"/>
        <end position="910"/>
    </location>
</feature>
<dbReference type="InterPro" id="IPR008271">
    <property type="entry name" value="Ser/Thr_kinase_AS"/>
</dbReference>
<feature type="region of interest" description="Disordered" evidence="6">
    <location>
        <begin position="461"/>
        <end position="506"/>
    </location>
</feature>
<keyword evidence="3" id="KW-0547">Nucleotide-binding</keyword>
<feature type="compositionally biased region" description="Low complexity" evidence="6">
    <location>
        <begin position="423"/>
        <end position="439"/>
    </location>
</feature>
<dbReference type="InterPro" id="IPR000719">
    <property type="entry name" value="Prot_kinase_dom"/>
</dbReference>
<keyword evidence="2" id="KW-0808">Transferase</keyword>
<evidence type="ECO:0000313" key="8">
    <source>
        <dbReference type="EMBL" id="KXS19388.1"/>
    </source>
</evidence>
<dbReference type="PROSITE" id="PS00108">
    <property type="entry name" value="PROTEIN_KINASE_ST"/>
    <property type="match status" value="1"/>
</dbReference>
<reference evidence="8 9" key="1">
    <citation type="journal article" date="2015" name="Genome Biol. Evol.">
        <title>Phylogenomic analyses indicate that early fungi evolved digesting cell walls of algal ancestors of land plants.</title>
        <authorList>
            <person name="Chang Y."/>
            <person name="Wang S."/>
            <person name="Sekimoto S."/>
            <person name="Aerts A.L."/>
            <person name="Choi C."/>
            <person name="Clum A."/>
            <person name="LaButti K.M."/>
            <person name="Lindquist E.A."/>
            <person name="Yee Ngan C."/>
            <person name="Ohm R.A."/>
            <person name="Salamov A.A."/>
            <person name="Grigoriev I.V."/>
            <person name="Spatafora J.W."/>
            <person name="Berbee M.L."/>
        </authorList>
    </citation>
    <scope>NUCLEOTIDE SEQUENCE [LARGE SCALE GENOMIC DNA]</scope>
    <source>
        <strain evidence="8 9">JEL478</strain>
    </source>
</reference>
<evidence type="ECO:0000259" key="7">
    <source>
        <dbReference type="PROSITE" id="PS50011"/>
    </source>
</evidence>